<keyword evidence="2" id="KW-0808">Transferase</keyword>
<dbReference type="Gene3D" id="3.90.550.10">
    <property type="entry name" value="Spore Coat Polysaccharide Biosynthesis Protein SpsA, Chain A"/>
    <property type="match status" value="1"/>
</dbReference>
<dbReference type="Proteomes" id="UP000295221">
    <property type="component" value="Unassembled WGS sequence"/>
</dbReference>
<dbReference type="Pfam" id="PF00535">
    <property type="entry name" value="Glycos_transf_2"/>
    <property type="match status" value="1"/>
</dbReference>
<evidence type="ECO:0000313" key="2">
    <source>
        <dbReference type="EMBL" id="TCO07877.1"/>
    </source>
</evidence>
<protein>
    <submittedName>
        <fullName evidence="2">Glycosyl transferase family 2</fullName>
    </submittedName>
</protein>
<dbReference type="RefSeq" id="WP_132433782.1">
    <property type="nucleotide sequence ID" value="NZ_SLWK01000006.1"/>
</dbReference>
<comment type="caution">
    <text evidence="2">The sequence shown here is derived from an EMBL/GenBank/DDBJ whole genome shotgun (WGS) entry which is preliminary data.</text>
</comment>
<proteinExistence type="predicted"/>
<dbReference type="EMBL" id="SLWK01000006">
    <property type="protein sequence ID" value="TCO07877.1"/>
    <property type="molecule type" value="Genomic_DNA"/>
</dbReference>
<dbReference type="InterPro" id="IPR029044">
    <property type="entry name" value="Nucleotide-diphossugar_trans"/>
</dbReference>
<keyword evidence="3" id="KW-1185">Reference proteome</keyword>
<gene>
    <name evidence="2" type="ORF">EV194_10617</name>
</gene>
<sequence>MNHNLLFSIGIPAFKASYLKECIATILNQTYTNFELIIVNDASPEKIKNIVEGFSDKRIRYYENDRNTGAENVVDNWNKCLSYAKGDYFVLMGDDDVLHPNYLEEFDIFIKEYPAIDVFHCRSIVIDEKSNPISINQSLPEFESVFENIWHRMNEWRQQYVSDFVYKTSALKMNGGFFKNKLAWASDDITSFIAMKGKGIVHINKPLFQYRRSPLTISSSGSVELKLKAIEREAIWYEEFLKTEIPQNEMDLLLKENIKKRLPIYFKKKSLETIAYHGYNNSKGVFRNFIYWVIRRKRYKMSIKEMAYALILALKKKEAQNYS</sequence>
<dbReference type="GO" id="GO:0016758">
    <property type="term" value="F:hexosyltransferase activity"/>
    <property type="evidence" value="ECO:0007669"/>
    <property type="project" value="UniProtKB-ARBA"/>
</dbReference>
<evidence type="ECO:0000259" key="1">
    <source>
        <dbReference type="Pfam" id="PF00535"/>
    </source>
</evidence>
<dbReference type="InterPro" id="IPR001173">
    <property type="entry name" value="Glyco_trans_2-like"/>
</dbReference>
<name>A0A4R2GHH6_9BACT</name>
<organism evidence="2 3">
    <name type="scientific">Natronoflexus pectinivorans</name>
    <dbReference type="NCBI Taxonomy" id="682526"/>
    <lineage>
        <taxon>Bacteria</taxon>
        <taxon>Pseudomonadati</taxon>
        <taxon>Bacteroidota</taxon>
        <taxon>Bacteroidia</taxon>
        <taxon>Marinilabiliales</taxon>
        <taxon>Marinilabiliaceae</taxon>
        <taxon>Natronoflexus</taxon>
    </lineage>
</organism>
<dbReference type="PANTHER" id="PTHR22916:SF3">
    <property type="entry name" value="UDP-GLCNAC:BETAGAL BETA-1,3-N-ACETYLGLUCOSAMINYLTRANSFERASE-LIKE PROTEIN 1"/>
    <property type="match status" value="1"/>
</dbReference>
<reference evidence="2 3" key="1">
    <citation type="submission" date="2019-03" db="EMBL/GenBank/DDBJ databases">
        <title>Genomic Encyclopedia of Type Strains, Phase IV (KMG-IV): sequencing the most valuable type-strain genomes for metagenomic binning, comparative biology and taxonomic classification.</title>
        <authorList>
            <person name="Goeker M."/>
        </authorList>
    </citation>
    <scope>NUCLEOTIDE SEQUENCE [LARGE SCALE GENOMIC DNA]</scope>
    <source>
        <strain evidence="2 3">DSM 24179</strain>
    </source>
</reference>
<dbReference type="AlphaFoldDB" id="A0A4R2GHH6"/>
<evidence type="ECO:0000313" key="3">
    <source>
        <dbReference type="Proteomes" id="UP000295221"/>
    </source>
</evidence>
<dbReference type="OrthoDB" id="9815829at2"/>
<dbReference type="SUPFAM" id="SSF53448">
    <property type="entry name" value="Nucleotide-diphospho-sugar transferases"/>
    <property type="match status" value="1"/>
</dbReference>
<dbReference type="PANTHER" id="PTHR22916">
    <property type="entry name" value="GLYCOSYLTRANSFERASE"/>
    <property type="match status" value="1"/>
</dbReference>
<feature type="domain" description="Glycosyltransferase 2-like" evidence="1">
    <location>
        <begin position="8"/>
        <end position="128"/>
    </location>
</feature>
<accession>A0A4R2GHH6</accession>
<dbReference type="CDD" id="cd00761">
    <property type="entry name" value="Glyco_tranf_GTA_type"/>
    <property type="match status" value="1"/>
</dbReference>